<evidence type="ECO:0000256" key="4">
    <source>
        <dbReference type="ARBA" id="ARBA00023098"/>
    </source>
</evidence>
<dbReference type="GO" id="GO:0005739">
    <property type="term" value="C:mitochondrion"/>
    <property type="evidence" value="ECO:0007669"/>
    <property type="project" value="UniProtKB-SubCell"/>
</dbReference>
<reference evidence="10 11" key="1">
    <citation type="submission" date="2020-03" db="EMBL/GenBank/DDBJ databases">
        <title>Dissostichus mawsoni Genome sequencing and assembly.</title>
        <authorList>
            <person name="Park H."/>
        </authorList>
    </citation>
    <scope>NUCLEOTIDE SEQUENCE [LARGE SCALE GENOMIC DNA]</scope>
    <source>
        <strain evidence="10">DM0001</strain>
        <tissue evidence="10">Muscle</tissue>
    </source>
</reference>
<dbReference type="SUPFAM" id="SSF56024">
    <property type="entry name" value="Phospholipase D/nuclease"/>
    <property type="match status" value="2"/>
</dbReference>
<dbReference type="OrthoDB" id="10250191at2759"/>
<feature type="region of interest" description="Disordered" evidence="8">
    <location>
        <begin position="323"/>
        <end position="373"/>
    </location>
</feature>
<dbReference type="GO" id="GO:0008444">
    <property type="term" value="F:CDP-diacylglycerol-glycerol-3-phosphate 3-phosphatidyltransferase activity"/>
    <property type="evidence" value="ECO:0007669"/>
    <property type="project" value="UniProtKB-EC"/>
</dbReference>
<name>A0A7J5Z0E3_DISMA</name>
<accession>A0A7J5Z0E3</accession>
<evidence type="ECO:0000256" key="3">
    <source>
        <dbReference type="ARBA" id="ARBA00022737"/>
    </source>
</evidence>
<protein>
    <recommendedName>
        <fullName evidence="7">CDP-diacylglycerol--glycerol-3-phosphate 3-phosphatidyltransferase</fullName>
        <ecNumber evidence="7">2.7.8.5</ecNumber>
    </recommendedName>
</protein>
<organism evidence="10 11">
    <name type="scientific">Dissostichus mawsoni</name>
    <name type="common">Antarctic cod</name>
    <dbReference type="NCBI Taxonomy" id="36200"/>
    <lineage>
        <taxon>Eukaryota</taxon>
        <taxon>Metazoa</taxon>
        <taxon>Chordata</taxon>
        <taxon>Craniata</taxon>
        <taxon>Vertebrata</taxon>
        <taxon>Euteleostomi</taxon>
        <taxon>Actinopterygii</taxon>
        <taxon>Neopterygii</taxon>
        <taxon>Teleostei</taxon>
        <taxon>Neoteleostei</taxon>
        <taxon>Acanthomorphata</taxon>
        <taxon>Eupercaria</taxon>
        <taxon>Perciformes</taxon>
        <taxon>Notothenioidei</taxon>
        <taxon>Nototheniidae</taxon>
        <taxon>Dissostichus</taxon>
    </lineage>
</organism>
<keyword evidence="5 7" id="KW-0594">Phospholipid biosynthesis</keyword>
<comment type="function">
    <text evidence="7">Functions in the biosynthesis of the anionic phospholipids phosphatidylglycerol and cardiolipin.</text>
</comment>
<evidence type="ECO:0000256" key="6">
    <source>
        <dbReference type="ARBA" id="ARBA00023264"/>
    </source>
</evidence>
<keyword evidence="4 7" id="KW-0443">Lipid metabolism</keyword>
<keyword evidence="11" id="KW-1185">Reference proteome</keyword>
<comment type="subcellular location">
    <subcellularLocation>
        <location evidence="7">Mitochondrion</location>
    </subcellularLocation>
</comment>
<keyword evidence="7" id="KW-0547">Nucleotide-binding</keyword>
<dbReference type="Proteomes" id="UP000518266">
    <property type="component" value="Unassembled WGS sequence"/>
</dbReference>
<feature type="signal peptide" evidence="9">
    <location>
        <begin position="1"/>
        <end position="18"/>
    </location>
</feature>
<dbReference type="Gene3D" id="3.30.870.10">
    <property type="entry name" value="Endonuclease Chain A"/>
    <property type="match status" value="2"/>
</dbReference>
<dbReference type="CDD" id="cd09135">
    <property type="entry name" value="PLDc_PGS1_euk_1"/>
    <property type="match status" value="1"/>
</dbReference>
<keyword evidence="9" id="KW-0732">Signal</keyword>
<dbReference type="GO" id="GO:0005524">
    <property type="term" value="F:ATP binding"/>
    <property type="evidence" value="ECO:0007669"/>
    <property type="project" value="UniProtKB-KW"/>
</dbReference>
<dbReference type="PANTHER" id="PTHR12586:SF1">
    <property type="entry name" value="CDP-DIACYLGLYCEROL--GLYCEROL-3-PHOSPHATE 3-PHOSPHATIDYLTRANSFERASE, MITOCHONDRIAL"/>
    <property type="match status" value="1"/>
</dbReference>
<dbReference type="EMBL" id="JAAKFY010000008">
    <property type="protein sequence ID" value="KAF3853798.1"/>
    <property type="molecule type" value="Genomic_DNA"/>
</dbReference>
<dbReference type="GO" id="GO:0032049">
    <property type="term" value="P:cardiolipin biosynthetic process"/>
    <property type="evidence" value="ECO:0007669"/>
    <property type="project" value="InterPro"/>
</dbReference>
<evidence type="ECO:0000256" key="2">
    <source>
        <dbReference type="ARBA" id="ARBA00022679"/>
    </source>
</evidence>
<evidence type="ECO:0000313" key="10">
    <source>
        <dbReference type="EMBL" id="KAF3853798.1"/>
    </source>
</evidence>
<evidence type="ECO:0000256" key="1">
    <source>
        <dbReference type="ARBA" id="ARBA00022516"/>
    </source>
</evidence>
<comment type="caution">
    <text evidence="10">The sequence shown here is derived from an EMBL/GenBank/DDBJ whole genome shotgun (WGS) entry which is preliminary data.</text>
</comment>
<comment type="catalytic activity">
    <reaction evidence="7">
        <text>a CDP-1,2-diacyl-sn-glycerol + sn-glycerol 3-phosphate = a 1,2-diacyl-sn-glycero-3-phospho-(1'-sn-glycero-3'-phosphate) + CMP + H(+)</text>
        <dbReference type="Rhea" id="RHEA:12593"/>
        <dbReference type="ChEBI" id="CHEBI:15378"/>
        <dbReference type="ChEBI" id="CHEBI:57597"/>
        <dbReference type="ChEBI" id="CHEBI:58332"/>
        <dbReference type="ChEBI" id="CHEBI:60110"/>
        <dbReference type="ChEBI" id="CHEBI:60377"/>
        <dbReference type="EC" id="2.7.8.5"/>
    </reaction>
</comment>
<evidence type="ECO:0000256" key="7">
    <source>
        <dbReference type="RuleBase" id="RU365024"/>
    </source>
</evidence>
<keyword evidence="7" id="KW-0496">Mitochondrion</keyword>
<dbReference type="AlphaFoldDB" id="A0A7J5Z0E3"/>
<keyword evidence="1 7" id="KW-0444">Lipid biosynthesis</keyword>
<dbReference type="PANTHER" id="PTHR12586">
    <property type="entry name" value="CDP-DIACYLGLYCEROL--SERINE O-PHOSPHATIDYLTRANSFERASE"/>
    <property type="match status" value="1"/>
</dbReference>
<feature type="compositionally biased region" description="Gly residues" evidence="8">
    <location>
        <begin position="338"/>
        <end position="350"/>
    </location>
</feature>
<keyword evidence="3" id="KW-0677">Repeat</keyword>
<dbReference type="CDD" id="cd09137">
    <property type="entry name" value="PLDc_PGS1_euk_2"/>
    <property type="match status" value="1"/>
</dbReference>
<evidence type="ECO:0000256" key="8">
    <source>
        <dbReference type="SAM" id="MobiDB-lite"/>
    </source>
</evidence>
<proteinExistence type="inferred from homology"/>
<comment type="similarity">
    <text evidence="7">Belongs to the CDP-alcohol phosphatidyltransferase class-II family.</text>
</comment>
<evidence type="ECO:0000313" key="11">
    <source>
        <dbReference type="Proteomes" id="UP000518266"/>
    </source>
</evidence>
<dbReference type="EC" id="2.7.8.5" evidence="7"/>
<dbReference type="InterPro" id="IPR016270">
    <property type="entry name" value="PGS1"/>
</dbReference>
<gene>
    <name evidence="10" type="ORF">F7725_014486</name>
</gene>
<comment type="pathway">
    <text evidence="7">Phospholipid metabolism; phosphatidylglycerol biosynthesis; phosphatidylglycerol from CDP-diacylglycerol: step 1/2.</text>
</comment>
<keyword evidence="7" id="KW-0067">ATP-binding</keyword>
<dbReference type="UniPathway" id="UPA00084">
    <property type="reaction ID" value="UER00503"/>
</dbReference>
<feature type="chain" id="PRO_5029524148" description="CDP-diacylglycerol--glycerol-3-phosphate 3-phosphatidyltransferase" evidence="9">
    <location>
        <begin position="19"/>
        <end position="576"/>
    </location>
</feature>
<evidence type="ECO:0000256" key="5">
    <source>
        <dbReference type="ARBA" id="ARBA00023209"/>
    </source>
</evidence>
<sequence>MLVVSIKVFQSLCAAAMAAPMSWRRLVYSVYPPAIAGVFTRISDRIFRARDRRGGSSVLLLAPLLAEADPAPQRVSRPAGSAGAQGTEGLFGHFRWMAEHVPAFRVPGTHIHILTSPDQFYQTMKARIKTAKRRVVMASLYLGTGQLEQELVDCMEDALQRSQDNSDSPDLKVSVLLDYTRGSRGQINSRTMLLPLLQRFTSQMRVSLYHTPDLRGLLRLLVPQRFNETIGVQHIKVYLANLSDSYFTNRQDRYVLLENCGEVADFFADLVEAVGDVSLQLQPDDSVTMLEGMVHPYKGNRQDFSTAARKRIMEVVNTAQMRQQLANRPEDSEDEGLSDGGLSDGGGGHLGVPSGADETSGDPGGRAGHTDAGPNSTVFLTSGYFNLTRAYMRLVLGAGAGYRILTASPEVNGFFGAKGVAGAIPAAYVHIARQFYNQVCSLGQQERIHLHEYHRPEWTFHAKGLWYYLQGKDRPCLTLIGSPNFGYRSVHRDLEAQIAIVTENKALQSQLQEEQERLYQRSTEVTSSTFEQPDRHVKLWGERLLWFPFVLMLKVTPESADGTLGYNSHQCVPGSD</sequence>
<evidence type="ECO:0000256" key="9">
    <source>
        <dbReference type="SAM" id="SignalP"/>
    </source>
</evidence>
<keyword evidence="6 7" id="KW-1208">Phospholipid metabolism</keyword>
<keyword evidence="2 7" id="KW-0808">Transferase</keyword>